<dbReference type="PANTHER" id="PTHR46344">
    <property type="entry name" value="OS02G0202900 PROTEIN"/>
    <property type="match status" value="1"/>
</dbReference>
<sequence length="141" mass="16145">MGRFYKFLTTSESHVHSGFDVTTNTKIIREEHDILELQAEFGGVVFKGKLLVVVGYSMINEIASDEVYQYDFCLKNWNRLSKMNVAPYDFACVEVNGLVYAVGGYGVDNNILVSVEVYDPDNDKWTLIESLYHPRYTCFDC</sequence>
<protein>
    <submittedName>
        <fullName evidence="3">Uncharacterized protein</fullName>
    </submittedName>
</protein>
<keyword evidence="1" id="KW-0880">Kelch repeat</keyword>
<dbReference type="InterPro" id="IPR006652">
    <property type="entry name" value="Kelch_1"/>
</dbReference>
<dbReference type="EMBL" id="CAXHTB010000005">
    <property type="protein sequence ID" value="CAL0306370.1"/>
    <property type="molecule type" value="Genomic_DNA"/>
</dbReference>
<evidence type="ECO:0000256" key="2">
    <source>
        <dbReference type="ARBA" id="ARBA00022737"/>
    </source>
</evidence>
<dbReference type="SUPFAM" id="SSF117281">
    <property type="entry name" value="Kelch motif"/>
    <property type="match status" value="1"/>
</dbReference>
<evidence type="ECO:0000256" key="1">
    <source>
        <dbReference type="ARBA" id="ARBA00022441"/>
    </source>
</evidence>
<name>A0AAV1WAH6_LUPLU</name>
<comment type="caution">
    <text evidence="3">The sequence shown here is derived from an EMBL/GenBank/DDBJ whole genome shotgun (WGS) entry which is preliminary data.</text>
</comment>
<dbReference type="InterPro" id="IPR015915">
    <property type="entry name" value="Kelch-typ_b-propeller"/>
</dbReference>
<reference evidence="3 4" key="1">
    <citation type="submission" date="2024-03" db="EMBL/GenBank/DDBJ databases">
        <authorList>
            <person name="Martinez-Hernandez J."/>
        </authorList>
    </citation>
    <scope>NUCLEOTIDE SEQUENCE [LARGE SCALE GENOMIC DNA]</scope>
</reference>
<evidence type="ECO:0000313" key="3">
    <source>
        <dbReference type="EMBL" id="CAL0306370.1"/>
    </source>
</evidence>
<dbReference type="Proteomes" id="UP001497480">
    <property type="component" value="Unassembled WGS sequence"/>
</dbReference>
<dbReference type="SMART" id="SM00612">
    <property type="entry name" value="Kelch"/>
    <property type="match status" value="2"/>
</dbReference>
<gene>
    <name evidence="3" type="ORF">LLUT_LOCUS7430</name>
</gene>
<evidence type="ECO:0000313" key="4">
    <source>
        <dbReference type="Proteomes" id="UP001497480"/>
    </source>
</evidence>
<keyword evidence="2" id="KW-0677">Repeat</keyword>
<dbReference type="PANTHER" id="PTHR46344:SF1">
    <property type="entry name" value="OS02G0504900 PROTEIN"/>
    <property type="match status" value="1"/>
</dbReference>
<keyword evidence="4" id="KW-1185">Reference proteome</keyword>
<proteinExistence type="predicted"/>
<accession>A0AAV1WAH6</accession>
<dbReference type="Pfam" id="PF01344">
    <property type="entry name" value="Kelch_1"/>
    <property type="match status" value="1"/>
</dbReference>
<dbReference type="Gene3D" id="2.120.10.80">
    <property type="entry name" value="Kelch-type beta propeller"/>
    <property type="match status" value="1"/>
</dbReference>
<organism evidence="3 4">
    <name type="scientific">Lupinus luteus</name>
    <name type="common">European yellow lupine</name>
    <dbReference type="NCBI Taxonomy" id="3873"/>
    <lineage>
        <taxon>Eukaryota</taxon>
        <taxon>Viridiplantae</taxon>
        <taxon>Streptophyta</taxon>
        <taxon>Embryophyta</taxon>
        <taxon>Tracheophyta</taxon>
        <taxon>Spermatophyta</taxon>
        <taxon>Magnoliopsida</taxon>
        <taxon>eudicotyledons</taxon>
        <taxon>Gunneridae</taxon>
        <taxon>Pentapetalae</taxon>
        <taxon>rosids</taxon>
        <taxon>fabids</taxon>
        <taxon>Fabales</taxon>
        <taxon>Fabaceae</taxon>
        <taxon>Papilionoideae</taxon>
        <taxon>50 kb inversion clade</taxon>
        <taxon>genistoids sensu lato</taxon>
        <taxon>core genistoids</taxon>
        <taxon>Genisteae</taxon>
        <taxon>Lupinus</taxon>
    </lineage>
</organism>
<dbReference type="AlphaFoldDB" id="A0AAV1WAH6"/>